<dbReference type="PROSITE" id="PS50943">
    <property type="entry name" value="HTH_CROC1"/>
    <property type="match status" value="1"/>
</dbReference>
<accession>A0A8S5UXB2</accession>
<evidence type="ECO:0000259" key="2">
    <source>
        <dbReference type="PROSITE" id="PS50943"/>
    </source>
</evidence>
<dbReference type="PANTHER" id="PTHR46558">
    <property type="entry name" value="TRACRIPTIONAL REGULATORY PROTEIN-RELATED-RELATED"/>
    <property type="match status" value="1"/>
</dbReference>
<evidence type="ECO:0000313" key="3">
    <source>
        <dbReference type="EMBL" id="DAF98998.1"/>
    </source>
</evidence>
<name>A0A8S5UXB2_9CAUD</name>
<proteinExistence type="predicted"/>
<dbReference type="PANTHER" id="PTHR46558:SF14">
    <property type="entry name" value="HTH-TYPE TRANSCRIPTIONAL REGULATOR ANSR"/>
    <property type="match status" value="1"/>
</dbReference>
<protein>
    <submittedName>
        <fullName evidence="3">Repressor protein CI</fullName>
    </submittedName>
</protein>
<dbReference type="GO" id="GO:0003677">
    <property type="term" value="F:DNA binding"/>
    <property type="evidence" value="ECO:0007669"/>
    <property type="project" value="UniProtKB-KW"/>
</dbReference>
<keyword evidence="1" id="KW-0238">DNA-binding</keyword>
<dbReference type="SUPFAM" id="SSF47413">
    <property type="entry name" value="lambda repressor-like DNA-binding domains"/>
    <property type="match status" value="1"/>
</dbReference>
<sequence length="74" mass="8603">MNRKFSDRLILLRQEKDLTQVQVANGTGLTENSIQNYERGRRKPTYDALITLADYFDVSLDYLVGRSTNPRRLP</sequence>
<feature type="domain" description="HTH cro/C1-type" evidence="2">
    <location>
        <begin position="9"/>
        <end position="63"/>
    </location>
</feature>
<dbReference type="CDD" id="cd00093">
    <property type="entry name" value="HTH_XRE"/>
    <property type="match status" value="1"/>
</dbReference>
<dbReference type="InterPro" id="IPR001387">
    <property type="entry name" value="Cro/C1-type_HTH"/>
</dbReference>
<dbReference type="InterPro" id="IPR010982">
    <property type="entry name" value="Lambda_DNA-bd_dom_sf"/>
</dbReference>
<evidence type="ECO:0000256" key="1">
    <source>
        <dbReference type="ARBA" id="ARBA00023125"/>
    </source>
</evidence>
<organism evidence="3">
    <name type="scientific">Siphoviridae sp. ctDmR33</name>
    <dbReference type="NCBI Taxonomy" id="2825389"/>
    <lineage>
        <taxon>Viruses</taxon>
        <taxon>Duplodnaviria</taxon>
        <taxon>Heunggongvirae</taxon>
        <taxon>Uroviricota</taxon>
        <taxon>Caudoviricetes</taxon>
    </lineage>
</organism>
<reference evidence="3" key="1">
    <citation type="journal article" date="2021" name="Proc. Natl. Acad. Sci. U.S.A.">
        <title>A Catalog of Tens of Thousands of Viruses from Human Metagenomes Reveals Hidden Associations with Chronic Diseases.</title>
        <authorList>
            <person name="Tisza M.J."/>
            <person name="Buck C.B."/>
        </authorList>
    </citation>
    <scope>NUCLEOTIDE SEQUENCE</scope>
    <source>
        <strain evidence="3">CtDmR33</strain>
    </source>
</reference>
<dbReference type="SMART" id="SM00530">
    <property type="entry name" value="HTH_XRE"/>
    <property type="match status" value="1"/>
</dbReference>
<dbReference type="Gene3D" id="1.10.260.40">
    <property type="entry name" value="lambda repressor-like DNA-binding domains"/>
    <property type="match status" value="1"/>
</dbReference>
<dbReference type="Pfam" id="PF01381">
    <property type="entry name" value="HTH_3"/>
    <property type="match status" value="1"/>
</dbReference>
<dbReference type="EMBL" id="BK016159">
    <property type="protein sequence ID" value="DAF98998.1"/>
    <property type="molecule type" value="Genomic_DNA"/>
</dbReference>